<dbReference type="InterPro" id="IPR053163">
    <property type="entry name" value="HTH-type_regulator_Rgg"/>
</dbReference>
<keyword evidence="3" id="KW-1185">Reference proteome</keyword>
<dbReference type="Pfam" id="PF21259">
    <property type="entry name" value="Rgg_C"/>
    <property type="match status" value="1"/>
</dbReference>
<gene>
    <name evidence="2" type="ORF">FD09_GL000591</name>
</gene>
<accession>A0A0R1N1U4</accession>
<reference evidence="2 3" key="1">
    <citation type="journal article" date="2015" name="Genome Announc.">
        <title>Expanding the biotechnology potential of lactobacilli through comparative genomics of 213 strains and associated genera.</title>
        <authorList>
            <person name="Sun Z."/>
            <person name="Harris H.M."/>
            <person name="McCann A."/>
            <person name="Guo C."/>
            <person name="Argimon S."/>
            <person name="Zhang W."/>
            <person name="Yang X."/>
            <person name="Jeffery I.B."/>
            <person name="Cooney J.C."/>
            <person name="Kagawa T.F."/>
            <person name="Liu W."/>
            <person name="Song Y."/>
            <person name="Salvetti E."/>
            <person name="Wrobel A."/>
            <person name="Rasinkangas P."/>
            <person name="Parkhill J."/>
            <person name="Rea M.C."/>
            <person name="O'Sullivan O."/>
            <person name="Ritari J."/>
            <person name="Douillard F.P."/>
            <person name="Paul Ross R."/>
            <person name="Yang R."/>
            <person name="Briner A.E."/>
            <person name="Felis G.E."/>
            <person name="de Vos W.M."/>
            <person name="Barrangou R."/>
            <person name="Klaenhammer T.R."/>
            <person name="Caufield P.W."/>
            <person name="Cui Y."/>
            <person name="Zhang H."/>
            <person name="O'Toole P.W."/>
        </authorList>
    </citation>
    <scope>NUCLEOTIDE SEQUENCE [LARGE SCALE GENOMIC DNA]</scope>
    <source>
        <strain evidence="2 3">DSM 12744</strain>
    </source>
</reference>
<sequence>MGKENQPMIGFFYRRERLANDLSLSQATSQITTAATLSRFERGQTQIAASTFFKLMAVLPNTLESLQQSYFTLYDDTFQQKMAYAASLEDKTEQNHYLLTLLAHQQAKFSQTGLIYYQLNAFNLIVRFNIPGILTATEIAGPVLKYLKGIDHFGLYELDLLTTMVQVLPDESVTVLVQRSLLDMPRIYQDRLRDRYLWRIINNALDAVIEHQDFVIADRLMAFASRLHIPNDDIEAQVCQYFHQLQIDYHYGDHTTAQKRAAELFAGLELIGVPFYAHFFETRWHKLLVREGSEQ</sequence>
<dbReference type="PANTHER" id="PTHR37038">
    <property type="entry name" value="TRANSCRIPTIONAL REGULATOR-RELATED"/>
    <property type="match status" value="1"/>
</dbReference>
<evidence type="ECO:0000259" key="1">
    <source>
        <dbReference type="PROSITE" id="PS50943"/>
    </source>
</evidence>
<dbReference type="PANTHER" id="PTHR37038:SF12">
    <property type="entry name" value="TRANSCRIPTIONAL REGULATOR"/>
    <property type="match status" value="1"/>
</dbReference>
<dbReference type="SUPFAM" id="SSF47413">
    <property type="entry name" value="lambda repressor-like DNA-binding domains"/>
    <property type="match status" value="1"/>
</dbReference>
<comment type="caution">
    <text evidence="2">The sequence shown here is derived from an EMBL/GenBank/DDBJ whole genome shotgun (WGS) entry which is preliminary data.</text>
</comment>
<evidence type="ECO:0000313" key="3">
    <source>
        <dbReference type="Proteomes" id="UP000051330"/>
    </source>
</evidence>
<organism evidence="2 3">
    <name type="scientific">Schleiferilactobacillus perolens DSM 12744</name>
    <dbReference type="NCBI Taxonomy" id="1423792"/>
    <lineage>
        <taxon>Bacteria</taxon>
        <taxon>Bacillati</taxon>
        <taxon>Bacillota</taxon>
        <taxon>Bacilli</taxon>
        <taxon>Lactobacillales</taxon>
        <taxon>Lactobacillaceae</taxon>
        <taxon>Schleiferilactobacillus</taxon>
    </lineage>
</organism>
<dbReference type="EMBL" id="AZEC01000011">
    <property type="protein sequence ID" value="KRL11669.1"/>
    <property type="molecule type" value="Genomic_DNA"/>
</dbReference>
<name>A0A0R1N1U4_9LACO</name>
<dbReference type="InterPro" id="IPR001387">
    <property type="entry name" value="Cro/C1-type_HTH"/>
</dbReference>
<dbReference type="PROSITE" id="PS50943">
    <property type="entry name" value="HTH_CROC1"/>
    <property type="match status" value="1"/>
</dbReference>
<dbReference type="GO" id="GO:0003677">
    <property type="term" value="F:DNA binding"/>
    <property type="evidence" value="ECO:0007669"/>
    <property type="project" value="InterPro"/>
</dbReference>
<dbReference type="InterPro" id="IPR010057">
    <property type="entry name" value="Transcription_activator_Rgg_C"/>
</dbReference>
<dbReference type="InterPro" id="IPR010982">
    <property type="entry name" value="Lambda_DNA-bd_dom_sf"/>
</dbReference>
<dbReference type="Proteomes" id="UP000051330">
    <property type="component" value="Unassembled WGS sequence"/>
</dbReference>
<dbReference type="RefSeq" id="WP_057821353.1">
    <property type="nucleotide sequence ID" value="NZ_AZEC01000011.1"/>
</dbReference>
<feature type="domain" description="HTH cro/C1-type" evidence="1">
    <location>
        <begin position="33"/>
        <end position="66"/>
    </location>
</feature>
<protein>
    <submittedName>
        <fullName evidence="2">HTH family transcriptional regulator rgg</fullName>
    </submittedName>
</protein>
<dbReference type="AlphaFoldDB" id="A0A0R1N1U4"/>
<dbReference type="NCBIfam" id="TIGR01716">
    <property type="entry name" value="RGG_Cterm"/>
    <property type="match status" value="1"/>
</dbReference>
<dbReference type="CDD" id="cd00093">
    <property type="entry name" value="HTH_XRE"/>
    <property type="match status" value="1"/>
</dbReference>
<dbReference type="OrthoDB" id="2304426at2"/>
<evidence type="ECO:0000313" key="2">
    <source>
        <dbReference type="EMBL" id="KRL11669.1"/>
    </source>
</evidence>
<proteinExistence type="predicted"/>
<dbReference type="PATRIC" id="fig|1423792.3.peg.603"/>